<dbReference type="RefSeq" id="WP_184859548.1">
    <property type="nucleotide sequence ID" value="NZ_JACHIR010000001.1"/>
</dbReference>
<dbReference type="AlphaFoldDB" id="A0A7W9KCS5"/>
<keyword evidence="3" id="KW-1185">Reference proteome</keyword>
<dbReference type="EMBL" id="JACHIR010000001">
    <property type="protein sequence ID" value="MBB5890220.1"/>
    <property type="molecule type" value="Genomic_DNA"/>
</dbReference>
<sequence length="308" mass="33292">MTVTDTLLAAQEEHFARLDRVLPPAPAPEPGEVINAALPDGTRVAAVVARQTVSPGMPSWLWSAADTYELQPLVGTTGAAGMDAVLRAFRHWLDRVGDRGVDTAATVVWPSRDVDCTRVFLDHGLQPLTVTAVRRPTTVRPPALTVNVRPALASDEDAVVELAMAEVRFSAKVGAAIVRPEAEQMRRASVAGRLGMNDDVWVAERDGVVVGLAETGIIANTPVTKTSRQLPIGLWGYVNCLSVLPGARGAGIGQQLMAVVHNHFAGHRTVGYFLHYNPPNPLSSVFWPRQGYRPLWTQWEVRPAGALR</sequence>
<proteinExistence type="predicted"/>
<protein>
    <submittedName>
        <fullName evidence="2">GNAT superfamily N-acetyltransferase</fullName>
    </submittedName>
</protein>
<feature type="domain" description="N-acetyltransferase" evidence="1">
    <location>
        <begin position="146"/>
        <end position="308"/>
    </location>
</feature>
<dbReference type="InterPro" id="IPR000182">
    <property type="entry name" value="GNAT_dom"/>
</dbReference>
<dbReference type="InterPro" id="IPR016181">
    <property type="entry name" value="Acyl_CoA_acyltransferase"/>
</dbReference>
<dbReference type="CDD" id="cd04301">
    <property type="entry name" value="NAT_SF"/>
    <property type="match status" value="1"/>
</dbReference>
<comment type="caution">
    <text evidence="2">The sequence shown here is derived from an EMBL/GenBank/DDBJ whole genome shotgun (WGS) entry which is preliminary data.</text>
</comment>
<gene>
    <name evidence="2" type="ORF">BJ998_001416</name>
</gene>
<dbReference type="GO" id="GO:0016747">
    <property type="term" value="F:acyltransferase activity, transferring groups other than amino-acyl groups"/>
    <property type="evidence" value="ECO:0007669"/>
    <property type="project" value="InterPro"/>
</dbReference>
<reference evidence="2 3" key="1">
    <citation type="submission" date="2020-08" db="EMBL/GenBank/DDBJ databases">
        <title>Sequencing the genomes of 1000 actinobacteria strains.</title>
        <authorList>
            <person name="Klenk H.-P."/>
        </authorList>
    </citation>
    <scope>NUCLEOTIDE SEQUENCE [LARGE SCALE GENOMIC DNA]</scope>
    <source>
        <strain evidence="2 3">DSM 43851</strain>
    </source>
</reference>
<evidence type="ECO:0000313" key="2">
    <source>
        <dbReference type="EMBL" id="MBB5890220.1"/>
    </source>
</evidence>
<evidence type="ECO:0000259" key="1">
    <source>
        <dbReference type="PROSITE" id="PS51186"/>
    </source>
</evidence>
<keyword evidence="2" id="KW-0808">Transferase</keyword>
<dbReference type="SUPFAM" id="SSF55729">
    <property type="entry name" value="Acyl-CoA N-acyltransferases (Nat)"/>
    <property type="match status" value="1"/>
</dbReference>
<dbReference type="PROSITE" id="PS51186">
    <property type="entry name" value="GNAT"/>
    <property type="match status" value="1"/>
</dbReference>
<dbReference type="Proteomes" id="UP000585638">
    <property type="component" value="Unassembled WGS sequence"/>
</dbReference>
<name>A0A7W9KCS5_9PSEU</name>
<evidence type="ECO:0000313" key="3">
    <source>
        <dbReference type="Proteomes" id="UP000585638"/>
    </source>
</evidence>
<accession>A0A7W9KCS5</accession>
<organism evidence="2 3">
    <name type="scientific">Kutzneria kofuensis</name>
    <dbReference type="NCBI Taxonomy" id="103725"/>
    <lineage>
        <taxon>Bacteria</taxon>
        <taxon>Bacillati</taxon>
        <taxon>Actinomycetota</taxon>
        <taxon>Actinomycetes</taxon>
        <taxon>Pseudonocardiales</taxon>
        <taxon>Pseudonocardiaceae</taxon>
        <taxon>Kutzneria</taxon>
    </lineage>
</organism>
<dbReference type="Gene3D" id="3.40.630.30">
    <property type="match status" value="1"/>
</dbReference>
<dbReference type="Pfam" id="PF13508">
    <property type="entry name" value="Acetyltransf_7"/>
    <property type="match status" value="1"/>
</dbReference>